<dbReference type="GeneID" id="63720466"/>
<dbReference type="Proteomes" id="UP000076580">
    <property type="component" value="Chromosome 03"/>
</dbReference>
<evidence type="ECO:0000313" key="6">
    <source>
        <dbReference type="Proteomes" id="UP000076580"/>
    </source>
</evidence>
<sequence length="215" mass="24641">MTDSDDEIALSADTLAALAEFHAERDSAQAKFKELQAEAEVENGPLSMEAFGEDWNESQFWYSNETASALAHQLLDGARSRTSIGVISTPSAFVALKNILRTRPESERPRLVLLEHDHRFRVFEEFVYYDFQKPLELPVAMTVRWLLKTRIPELPAPQVILNTGERLNQLIAKVYRPFGLRPTTFMLKHARGLSNEFYCYANFECPTWTWLPETA</sequence>
<dbReference type="GO" id="GO:0005737">
    <property type="term" value="C:cytoplasm"/>
    <property type="evidence" value="ECO:0007669"/>
    <property type="project" value="UniProtKB-SubCell"/>
</dbReference>
<name>A0A151GFI9_DRECN</name>
<dbReference type="RefSeq" id="XP_040655210.1">
    <property type="nucleotide sequence ID" value="XM_040805106.1"/>
</dbReference>
<dbReference type="InterPro" id="IPR019369">
    <property type="entry name" value="Efm5/EEF1AKMT1"/>
</dbReference>
<keyword evidence="2" id="KW-0963">Cytoplasm</keyword>
<dbReference type="FunCoup" id="A0A151GFI9">
    <property type="interactions" value="257"/>
</dbReference>
<dbReference type="PANTHER" id="PTHR13200:SF0">
    <property type="entry name" value="EEF1A LYSINE METHYLTRANSFERASE 1"/>
    <property type="match status" value="1"/>
</dbReference>
<evidence type="ECO:0000256" key="3">
    <source>
        <dbReference type="ARBA" id="ARBA00022603"/>
    </source>
</evidence>
<dbReference type="GO" id="GO:0016279">
    <property type="term" value="F:protein-lysine N-methyltransferase activity"/>
    <property type="evidence" value="ECO:0007669"/>
    <property type="project" value="EnsemblFungi"/>
</dbReference>
<organism evidence="5 6">
    <name type="scientific">Drechmeria coniospora</name>
    <name type="common">Nematophagous fungus</name>
    <name type="synonym">Meria coniospora</name>
    <dbReference type="NCBI Taxonomy" id="98403"/>
    <lineage>
        <taxon>Eukaryota</taxon>
        <taxon>Fungi</taxon>
        <taxon>Dikarya</taxon>
        <taxon>Ascomycota</taxon>
        <taxon>Pezizomycotina</taxon>
        <taxon>Sordariomycetes</taxon>
        <taxon>Hypocreomycetidae</taxon>
        <taxon>Hypocreales</taxon>
        <taxon>Ophiocordycipitaceae</taxon>
        <taxon>Drechmeria</taxon>
    </lineage>
</organism>
<protein>
    <submittedName>
        <fullName evidence="5">N-adenine-specific DNA methyltransferase</fullName>
    </submittedName>
</protein>
<dbReference type="STRING" id="98403.A0A151GFI9"/>
<keyword evidence="4 5" id="KW-0808">Transferase</keyword>
<accession>A0A151GFI9</accession>
<evidence type="ECO:0000256" key="4">
    <source>
        <dbReference type="ARBA" id="ARBA00022679"/>
    </source>
</evidence>
<dbReference type="EMBL" id="LAYC01000003">
    <property type="protein sequence ID" value="KYK55858.1"/>
    <property type="molecule type" value="Genomic_DNA"/>
</dbReference>
<proteinExistence type="predicted"/>
<reference evidence="5 6" key="1">
    <citation type="journal article" date="2016" name="Sci. Rep.">
        <title>Insights into Adaptations to a Near-Obligate Nematode Endoparasitic Lifestyle from the Finished Genome of Drechmeria coniospora.</title>
        <authorList>
            <person name="Zhang L."/>
            <person name="Zhou Z."/>
            <person name="Guo Q."/>
            <person name="Fokkens L."/>
            <person name="Miskei M."/>
            <person name="Pocsi I."/>
            <person name="Zhang W."/>
            <person name="Chen M."/>
            <person name="Wang L."/>
            <person name="Sun Y."/>
            <person name="Donzelli B.G."/>
            <person name="Gibson D.M."/>
            <person name="Nelson D.R."/>
            <person name="Luo J.G."/>
            <person name="Rep M."/>
            <person name="Liu H."/>
            <person name="Yang S."/>
            <person name="Wang J."/>
            <person name="Krasnoff S.B."/>
            <person name="Xu Y."/>
            <person name="Molnar I."/>
            <person name="Lin M."/>
        </authorList>
    </citation>
    <scope>NUCLEOTIDE SEQUENCE [LARGE SCALE GENOMIC DNA]</scope>
    <source>
        <strain evidence="5 6">ARSEF 6962</strain>
    </source>
</reference>
<dbReference type="AlphaFoldDB" id="A0A151GFI9"/>
<comment type="subcellular location">
    <subcellularLocation>
        <location evidence="1">Cytoplasm</location>
    </subcellularLocation>
</comment>
<keyword evidence="3 5" id="KW-0489">Methyltransferase</keyword>
<dbReference type="InParanoid" id="A0A151GFI9"/>
<dbReference type="Pfam" id="PF10237">
    <property type="entry name" value="N6-adenineMlase"/>
    <property type="match status" value="2"/>
</dbReference>
<keyword evidence="6" id="KW-1185">Reference proteome</keyword>
<evidence type="ECO:0000256" key="1">
    <source>
        <dbReference type="ARBA" id="ARBA00004496"/>
    </source>
</evidence>
<comment type="caution">
    <text evidence="5">The sequence shown here is derived from an EMBL/GenBank/DDBJ whole genome shotgun (WGS) entry which is preliminary data.</text>
</comment>
<gene>
    <name evidence="5" type="ORF">DCS_07823</name>
</gene>
<dbReference type="PANTHER" id="PTHR13200">
    <property type="entry name" value="EEF1A LYSINE METHYLTRANSFERASE 1"/>
    <property type="match status" value="1"/>
</dbReference>
<evidence type="ECO:0000256" key="2">
    <source>
        <dbReference type="ARBA" id="ARBA00022490"/>
    </source>
</evidence>
<dbReference type="InterPro" id="IPR041370">
    <property type="entry name" value="Mlase_EEF1AKMT1/ZCCHC4"/>
</dbReference>
<evidence type="ECO:0000313" key="5">
    <source>
        <dbReference type="EMBL" id="KYK55858.1"/>
    </source>
</evidence>
<dbReference type="GO" id="GO:0032259">
    <property type="term" value="P:methylation"/>
    <property type="evidence" value="ECO:0007669"/>
    <property type="project" value="UniProtKB-KW"/>
</dbReference>